<dbReference type="OrthoDB" id="4324418at2"/>
<comment type="caution">
    <text evidence="1">The sequence shown here is derived from an EMBL/GenBank/DDBJ whole genome shotgun (WGS) entry which is preliminary data.</text>
</comment>
<evidence type="ECO:0000313" key="2">
    <source>
        <dbReference type="Proteomes" id="UP000033615"/>
    </source>
</evidence>
<protein>
    <submittedName>
        <fullName evidence="1">Uncharacterized protein</fullName>
    </submittedName>
</protein>
<organism evidence="1 2">
    <name type="scientific">Streptomyces antioxidans</name>
    <dbReference type="NCBI Taxonomy" id="1507734"/>
    <lineage>
        <taxon>Bacteria</taxon>
        <taxon>Bacillati</taxon>
        <taxon>Actinomycetota</taxon>
        <taxon>Actinomycetes</taxon>
        <taxon>Kitasatosporales</taxon>
        <taxon>Streptomycetaceae</taxon>
        <taxon>Streptomyces</taxon>
    </lineage>
</organism>
<dbReference type="EMBL" id="LAKD02000033">
    <property type="protein sequence ID" value="OPF79951.1"/>
    <property type="molecule type" value="Genomic_DNA"/>
</dbReference>
<dbReference type="Proteomes" id="UP000033615">
    <property type="component" value="Unassembled WGS sequence"/>
</dbReference>
<evidence type="ECO:0000313" key="1">
    <source>
        <dbReference type="EMBL" id="OPF79951.1"/>
    </source>
</evidence>
<dbReference type="AlphaFoldDB" id="A0A1V4D5M2"/>
<name>A0A1V4D5M2_9ACTN</name>
<gene>
    <name evidence="1" type="ORF">VT50_0214575</name>
</gene>
<accession>A0A1V4D5M2</accession>
<proteinExistence type="predicted"/>
<reference evidence="1" key="1">
    <citation type="submission" date="2016-12" db="EMBL/GenBank/DDBJ databases">
        <title>Genome sequence of Streptomyces antioxidans MUSC 164.</title>
        <authorList>
            <person name="Lee L.-H."/>
            <person name="Ser H.-L."/>
        </authorList>
    </citation>
    <scope>NUCLEOTIDE SEQUENCE [LARGE SCALE GENOMIC DNA]</scope>
    <source>
        <strain evidence="1">MUSC 164</strain>
    </source>
</reference>
<sequence>MAQREMPGGSWPTVAEVGAVMAAGAFVQAVAQHFGNRVAGALDEGARSAVRRFRRRTFDGRTDRQGRRCRWIKLKTERGWTIFLPERLPAEALGQLADLCDADPPCGESSGLVRFGQGVHAWSMVSRVDGEYVVFDWDPAKQLWITR</sequence>
<keyword evidence="2" id="KW-1185">Reference proteome</keyword>
<dbReference type="RefSeq" id="WP_046087673.1">
    <property type="nucleotide sequence ID" value="NZ_LAKD02000033.1"/>
</dbReference>